<feature type="domain" description="Autophagy-related protein 16" evidence="5">
    <location>
        <begin position="55"/>
        <end position="131"/>
    </location>
</feature>
<feature type="coiled-coil region" evidence="4">
    <location>
        <begin position="56"/>
        <end position="118"/>
    </location>
</feature>
<evidence type="ECO:0000313" key="6">
    <source>
        <dbReference type="EMBL" id="GCE98188.1"/>
    </source>
</evidence>
<dbReference type="AlphaFoldDB" id="A0A4C2E843"/>
<comment type="subcellular location">
    <subcellularLocation>
        <location evidence="1">Preautophagosomal structure membrane</location>
        <topology evidence="1">Peripheral membrane protein</topology>
    </subcellularLocation>
</comment>
<evidence type="ECO:0000256" key="1">
    <source>
        <dbReference type="ARBA" id="ARBA00004623"/>
    </source>
</evidence>
<evidence type="ECO:0000313" key="7">
    <source>
        <dbReference type="Proteomes" id="UP000301737"/>
    </source>
</evidence>
<dbReference type="GO" id="GO:0006914">
    <property type="term" value="P:autophagy"/>
    <property type="evidence" value="ECO:0007669"/>
    <property type="project" value="UniProtKB-KW"/>
</dbReference>
<dbReference type="EMBL" id="BIMX01000004">
    <property type="protein sequence ID" value="GCE98188.1"/>
    <property type="molecule type" value="Genomic_DNA"/>
</dbReference>
<dbReference type="GO" id="GO:0034045">
    <property type="term" value="C:phagophore assembly site membrane"/>
    <property type="evidence" value="ECO:0007669"/>
    <property type="project" value="UniProtKB-SubCell"/>
</dbReference>
<sequence length="135" mass="16082">MLNPKPKRMDLELLERLQQRDKVESRFQELFIELKPSPESDFVAELNDNGTLTVTLTRLRKELKGKELQISSLREIINVKNKDFEKLNDEIISLSIENNLLQKRFRDLEEEHNKLVKRWLDKVQQDVEKLNANLQ</sequence>
<keyword evidence="7" id="KW-1185">Reference proteome</keyword>
<keyword evidence="4" id="KW-0175">Coiled coil</keyword>
<evidence type="ECO:0000259" key="5">
    <source>
        <dbReference type="Pfam" id="PF08614"/>
    </source>
</evidence>
<protein>
    <submittedName>
        <fullName evidence="6">Atg16-like protein</fullName>
    </submittedName>
</protein>
<dbReference type="Gene3D" id="1.20.5.170">
    <property type="match status" value="1"/>
</dbReference>
<dbReference type="Proteomes" id="UP000301737">
    <property type="component" value="Unassembled WGS sequence"/>
</dbReference>
<evidence type="ECO:0000256" key="3">
    <source>
        <dbReference type="ARBA" id="ARBA00023006"/>
    </source>
</evidence>
<name>A0A4C2E843_9SACH</name>
<keyword evidence="3" id="KW-0072">Autophagy</keyword>
<dbReference type="InterPro" id="IPR013923">
    <property type="entry name" value="Autophagy-rel_prot_16_dom"/>
</dbReference>
<accession>A0A4C2E843</accession>
<comment type="caution">
    <text evidence="6">The sequence shown here is derived from an EMBL/GenBank/DDBJ whole genome shotgun (WGS) entry which is preliminary data.</text>
</comment>
<gene>
    <name evidence="6" type="primary">ATG16</name>
    <name evidence="6" type="ORF">ZYGM_003341</name>
</gene>
<comment type="similarity">
    <text evidence="2">Belongs to the ATG16 family.</text>
</comment>
<evidence type="ECO:0000256" key="2">
    <source>
        <dbReference type="ARBA" id="ARBA00005331"/>
    </source>
</evidence>
<dbReference type="OrthoDB" id="8949486at2759"/>
<reference evidence="6 7" key="1">
    <citation type="submission" date="2019-01" db="EMBL/GenBank/DDBJ databases">
        <title>Draft Genome Sequencing of Zygosaccharomyces mellis Ca-7.</title>
        <authorList>
            <person name="Shiwa Y."/>
            <person name="Kanesaki Y."/>
            <person name="Ishige T."/>
            <person name="Mura K."/>
            <person name="Hori T."/>
            <person name="Tamura T."/>
        </authorList>
    </citation>
    <scope>NUCLEOTIDE SEQUENCE [LARGE SCALE GENOMIC DNA]</scope>
    <source>
        <strain evidence="6 7">Ca-7</strain>
    </source>
</reference>
<dbReference type="CDD" id="cd22887">
    <property type="entry name" value="Atg16_CCD"/>
    <property type="match status" value="1"/>
</dbReference>
<dbReference type="Pfam" id="PF08614">
    <property type="entry name" value="ATG16"/>
    <property type="match status" value="1"/>
</dbReference>
<evidence type="ECO:0000256" key="4">
    <source>
        <dbReference type="SAM" id="Coils"/>
    </source>
</evidence>
<organism evidence="6 7">
    <name type="scientific">Zygosaccharomyces mellis</name>
    <dbReference type="NCBI Taxonomy" id="42258"/>
    <lineage>
        <taxon>Eukaryota</taxon>
        <taxon>Fungi</taxon>
        <taxon>Dikarya</taxon>
        <taxon>Ascomycota</taxon>
        <taxon>Saccharomycotina</taxon>
        <taxon>Saccharomycetes</taxon>
        <taxon>Saccharomycetales</taxon>
        <taxon>Saccharomycetaceae</taxon>
        <taxon>Zygosaccharomyces</taxon>
    </lineage>
</organism>
<proteinExistence type="inferred from homology"/>